<keyword evidence="5" id="KW-1185">Reference proteome</keyword>
<gene>
    <name evidence="4" type="ORF">C4N9_18680</name>
</gene>
<protein>
    <submittedName>
        <fullName evidence="4">Phosphopantetheine-binding protein</fullName>
    </submittedName>
</protein>
<dbReference type="AlphaFoldDB" id="A0A2U2C596"/>
<comment type="caution">
    <text evidence="4">The sequence shown here is derived from an EMBL/GenBank/DDBJ whole genome shotgun (WGS) entry which is preliminary data.</text>
</comment>
<dbReference type="EMBL" id="QEYD01000013">
    <property type="protein sequence ID" value="PWE27032.1"/>
    <property type="molecule type" value="Genomic_DNA"/>
</dbReference>
<reference evidence="4 5" key="1">
    <citation type="submission" date="2018-05" db="EMBL/GenBank/DDBJ databases">
        <title>Pararhodobacter marina sp. nov., isolated from deep-sea water of the Indian Ocean.</title>
        <authorList>
            <person name="Lai Q.Sr."/>
            <person name="Liu X."/>
            <person name="Shao Z."/>
        </authorList>
    </citation>
    <scope>NUCLEOTIDE SEQUENCE [LARGE SCALE GENOMIC DNA]</scope>
    <source>
        <strain evidence="4 5">CIC4N-9</strain>
    </source>
</reference>
<name>A0A2U2C596_9RHOB</name>
<evidence type="ECO:0000256" key="1">
    <source>
        <dbReference type="ARBA" id="ARBA00022450"/>
    </source>
</evidence>
<evidence type="ECO:0000313" key="5">
    <source>
        <dbReference type="Proteomes" id="UP000244940"/>
    </source>
</evidence>
<evidence type="ECO:0000256" key="2">
    <source>
        <dbReference type="ARBA" id="ARBA00022553"/>
    </source>
</evidence>
<dbReference type="RefSeq" id="WP_109534879.1">
    <property type="nucleotide sequence ID" value="NZ_CAXPUO010000031.1"/>
</dbReference>
<keyword evidence="2" id="KW-0597">Phosphoprotein</keyword>
<feature type="domain" description="Carrier" evidence="3">
    <location>
        <begin position="6"/>
        <end position="90"/>
    </location>
</feature>
<dbReference type="Gene3D" id="1.10.1200.10">
    <property type="entry name" value="ACP-like"/>
    <property type="match status" value="1"/>
</dbReference>
<accession>A0A2U2C596</accession>
<dbReference type="PROSITE" id="PS50075">
    <property type="entry name" value="CARRIER"/>
    <property type="match status" value="1"/>
</dbReference>
<evidence type="ECO:0000259" key="3">
    <source>
        <dbReference type="PROSITE" id="PS50075"/>
    </source>
</evidence>
<keyword evidence="1" id="KW-0596">Phosphopantetheine</keyword>
<dbReference type="Proteomes" id="UP000244940">
    <property type="component" value="Unassembled WGS sequence"/>
</dbReference>
<dbReference type="PROSITE" id="PS00012">
    <property type="entry name" value="PHOSPHOPANTETHEINE"/>
    <property type="match status" value="1"/>
</dbReference>
<dbReference type="InterPro" id="IPR036736">
    <property type="entry name" value="ACP-like_sf"/>
</dbReference>
<dbReference type="OrthoDB" id="9806381at2"/>
<dbReference type="InterPro" id="IPR006162">
    <property type="entry name" value="Ppantetheine_attach_site"/>
</dbReference>
<dbReference type="GeneID" id="94366926"/>
<dbReference type="SUPFAM" id="SSF47336">
    <property type="entry name" value="ACP-like"/>
    <property type="match status" value="1"/>
</dbReference>
<evidence type="ECO:0000313" key="4">
    <source>
        <dbReference type="EMBL" id="PWE27032.1"/>
    </source>
</evidence>
<dbReference type="Pfam" id="PF00550">
    <property type="entry name" value="PP-binding"/>
    <property type="match status" value="1"/>
</dbReference>
<proteinExistence type="predicted"/>
<dbReference type="InterPro" id="IPR009081">
    <property type="entry name" value="PP-bd_ACP"/>
</dbReference>
<organism evidence="4 5">
    <name type="scientific">Pararhodobacter marinus</name>
    <dbReference type="NCBI Taxonomy" id="2184063"/>
    <lineage>
        <taxon>Bacteria</taxon>
        <taxon>Pseudomonadati</taxon>
        <taxon>Pseudomonadota</taxon>
        <taxon>Alphaproteobacteria</taxon>
        <taxon>Rhodobacterales</taxon>
        <taxon>Paracoccaceae</taxon>
        <taxon>Pararhodobacter</taxon>
    </lineage>
</organism>
<sequence>MDGSFLTLDDGLQRKVVEILALQAMREPSGLTPEMTLEGLGIDSLGMAEVIFAVEEAFDVQIPFNANDPQAAALDLSSVGSVCAAVARLVRDQRG</sequence>